<dbReference type="Pfam" id="PF08472">
    <property type="entry name" value="S6PP_C"/>
    <property type="match status" value="1"/>
</dbReference>
<dbReference type="Proteomes" id="UP001596414">
    <property type="component" value="Unassembled WGS sequence"/>
</dbReference>
<evidence type="ECO:0000313" key="3">
    <source>
        <dbReference type="Proteomes" id="UP001596414"/>
    </source>
</evidence>
<feature type="domain" description="Sucrose-phosphatase C-terminal" evidence="1">
    <location>
        <begin position="19"/>
        <end position="134"/>
    </location>
</feature>
<comment type="caution">
    <text evidence="2">The sequence shown here is derived from an EMBL/GenBank/DDBJ whole genome shotgun (WGS) entry which is preliminary data.</text>
</comment>
<dbReference type="EMBL" id="JBHSZQ010000050">
    <property type="protein sequence ID" value="MFC7127401.1"/>
    <property type="molecule type" value="Genomic_DNA"/>
</dbReference>
<accession>A0ABD5XCP4</accession>
<dbReference type="Gene3D" id="3.10.450.50">
    <property type="match status" value="1"/>
</dbReference>
<gene>
    <name evidence="2" type="ORF">ACFQJ7_15480</name>
</gene>
<dbReference type="InterPro" id="IPR016918">
    <property type="entry name" value="UCP029394"/>
</dbReference>
<reference evidence="2 3" key="1">
    <citation type="journal article" date="2014" name="Int. J. Syst. Evol. Microbiol.">
        <title>Complete genome sequence of Corynebacterium casei LMG S-19264T (=DSM 44701T), isolated from a smear-ripened cheese.</title>
        <authorList>
            <consortium name="US DOE Joint Genome Institute (JGI-PGF)"/>
            <person name="Walter F."/>
            <person name="Albersmeier A."/>
            <person name="Kalinowski J."/>
            <person name="Ruckert C."/>
        </authorList>
    </citation>
    <scope>NUCLEOTIDE SEQUENCE [LARGE SCALE GENOMIC DNA]</scope>
    <source>
        <strain evidence="2 3">CGMCC 4.7215</strain>
    </source>
</reference>
<dbReference type="AlphaFoldDB" id="A0ABD5XCP4"/>
<protein>
    <submittedName>
        <fullName evidence="2">DUF4440 domain-containing protein</fullName>
    </submittedName>
</protein>
<sequence>MDAVDYRTEIESLHTFFVDWFTGVANSTAFDQVERALAPDYEMVTPSGAVHDRDATLSSIRDSHAVYEPGSFDIDIRNVEIISQRSEVSIVRYEEWQQYEEVTGRLSTAVFAPVQTGAADQQALEWRYLQETWLDE</sequence>
<dbReference type="SUPFAM" id="SSF54427">
    <property type="entry name" value="NTF2-like"/>
    <property type="match status" value="1"/>
</dbReference>
<name>A0ABD5XCP4_9EURY</name>
<evidence type="ECO:0000313" key="2">
    <source>
        <dbReference type="EMBL" id="MFC7127401.1"/>
    </source>
</evidence>
<organism evidence="2 3">
    <name type="scientific">Halovenus rubra</name>
    <dbReference type="NCBI Taxonomy" id="869890"/>
    <lineage>
        <taxon>Archaea</taxon>
        <taxon>Methanobacteriati</taxon>
        <taxon>Methanobacteriota</taxon>
        <taxon>Stenosarchaea group</taxon>
        <taxon>Halobacteria</taxon>
        <taxon>Halobacteriales</taxon>
        <taxon>Haloarculaceae</taxon>
        <taxon>Halovenus</taxon>
    </lineage>
</organism>
<dbReference type="InterPro" id="IPR013679">
    <property type="entry name" value="SPP_C"/>
</dbReference>
<proteinExistence type="predicted"/>
<evidence type="ECO:0000259" key="1">
    <source>
        <dbReference type="Pfam" id="PF08472"/>
    </source>
</evidence>
<dbReference type="InterPro" id="IPR032710">
    <property type="entry name" value="NTF2-like_dom_sf"/>
</dbReference>
<dbReference type="RefSeq" id="WP_267637959.1">
    <property type="nucleotide sequence ID" value="NZ_JAODIY010000011.1"/>
</dbReference>
<dbReference type="PIRSF" id="PIRSF029394">
    <property type="entry name" value="UCP029394"/>
    <property type="match status" value="1"/>
</dbReference>